<dbReference type="EMBL" id="JADBEB010000001">
    <property type="protein sequence ID" value="MBE1487537.1"/>
    <property type="molecule type" value="Genomic_DNA"/>
</dbReference>
<feature type="compositionally biased region" description="Low complexity" evidence="2">
    <location>
        <begin position="564"/>
        <end position="612"/>
    </location>
</feature>
<name>A0A927M3T7_9ACTN</name>
<dbReference type="Gene3D" id="2.130.10.130">
    <property type="entry name" value="Integrin alpha, N-terminal"/>
    <property type="match status" value="1"/>
</dbReference>
<organism evidence="5 6">
    <name type="scientific">Plantactinospora soyae</name>
    <dbReference type="NCBI Taxonomy" id="1544732"/>
    <lineage>
        <taxon>Bacteria</taxon>
        <taxon>Bacillati</taxon>
        <taxon>Actinomycetota</taxon>
        <taxon>Actinomycetes</taxon>
        <taxon>Micromonosporales</taxon>
        <taxon>Micromonosporaceae</taxon>
        <taxon>Plantactinospora</taxon>
    </lineage>
</organism>
<dbReference type="Pfam" id="PF13517">
    <property type="entry name" value="FG-GAP_3"/>
    <property type="match status" value="1"/>
</dbReference>
<accession>A0A927M3T7</accession>
<evidence type="ECO:0000256" key="2">
    <source>
        <dbReference type="SAM" id="MobiDB-lite"/>
    </source>
</evidence>
<keyword evidence="6" id="KW-1185">Reference proteome</keyword>
<feature type="chain" id="PRO_5039247727" description="ASPIC/UnbV domain-containing protein" evidence="3">
    <location>
        <begin position="28"/>
        <end position="692"/>
    </location>
</feature>
<evidence type="ECO:0000256" key="3">
    <source>
        <dbReference type="SAM" id="SignalP"/>
    </source>
</evidence>
<sequence length="692" mass="73735">MAKKAGWLRRQLAGIVAVALMATLFQAARLPTASSAELDSLASRFGFTPYSVAMPGGFPQQTVRKVNQNYRHIDAWISSVGAGIAMNDLDGDGLANDLCISDPRIDQVVVTPVPGLRADRYAPFAVDLTALPTQRASAPMGCVPGDFNEDGRMDLLVYLWGRTPILYLARADATTLNPAFYQAVELLPGASGTRYGGPLWNTNTVAVDDFDGDGHLDIYVGNYFPHGPVLDDTKAGGVAMNRSMSHAFNGGEDYLFRWTGATSGAQPTVTYEMVSDALPRNVSKGWALASGANDFDGDGRQELYLAHDFGPDRLLYNQSTPGHFKFSAVKAPREPFVPNSKRVGADSFKGMGVDFGDIDGDGLYDMYVSNITTTFGLEESHFAFVNTAKNVDELRARLDDGKAPFEDRSAPLGLAWSGWGWDVKLADFDNGGELQVAQATGFLKGEVNRWPQLQELAMTNDGLLEHPKFWPRLEQGDDIGGAQRLHFFVKDRGGRYTDVAGQLGLAVPVPTRGIATGDADGDGRLDFAVARQWDAPVFYHNQSPSPGAFLGLRLTHPAAPASDTAGTPPAQGAAAVPPAQGGAAVPPPSDATATPPASGTAVASPAPGSPVVGAQVTVTTEDGRTLLGRVDGGSGHSGKRSHEVHIGLGRDVSGPVQVHLTWRDRAGQVHRQDLRLDPGWHALELGTQALEK</sequence>
<dbReference type="PANTHER" id="PTHR16026">
    <property type="entry name" value="CARTILAGE ACIDIC PROTEIN 1"/>
    <property type="match status" value="1"/>
</dbReference>
<keyword evidence="1 3" id="KW-0732">Signal</keyword>
<feature type="domain" description="ASPIC/UnbV" evidence="4">
    <location>
        <begin position="612"/>
        <end position="670"/>
    </location>
</feature>
<evidence type="ECO:0000313" key="6">
    <source>
        <dbReference type="Proteomes" id="UP000649753"/>
    </source>
</evidence>
<evidence type="ECO:0000259" key="4">
    <source>
        <dbReference type="Pfam" id="PF07593"/>
    </source>
</evidence>
<comment type="caution">
    <text evidence="5">The sequence shown here is derived from an EMBL/GenBank/DDBJ whole genome shotgun (WGS) entry which is preliminary data.</text>
</comment>
<dbReference type="InterPro" id="IPR013517">
    <property type="entry name" value="FG-GAP"/>
</dbReference>
<dbReference type="Proteomes" id="UP000649753">
    <property type="component" value="Unassembled WGS sequence"/>
</dbReference>
<dbReference type="InterPro" id="IPR028994">
    <property type="entry name" value="Integrin_alpha_N"/>
</dbReference>
<dbReference type="PANTHER" id="PTHR16026:SF0">
    <property type="entry name" value="CARTILAGE ACIDIC PROTEIN 1"/>
    <property type="match status" value="1"/>
</dbReference>
<gene>
    <name evidence="5" type="ORF">H4W31_003175</name>
</gene>
<reference evidence="5" key="1">
    <citation type="submission" date="2020-10" db="EMBL/GenBank/DDBJ databases">
        <title>Sequencing the genomes of 1000 actinobacteria strains.</title>
        <authorList>
            <person name="Klenk H.-P."/>
        </authorList>
    </citation>
    <scope>NUCLEOTIDE SEQUENCE</scope>
    <source>
        <strain evidence="5">DSM 46832</strain>
    </source>
</reference>
<dbReference type="AlphaFoldDB" id="A0A927M3T7"/>
<dbReference type="InterPro" id="IPR011519">
    <property type="entry name" value="UnbV_ASPIC"/>
</dbReference>
<feature type="signal peptide" evidence="3">
    <location>
        <begin position="1"/>
        <end position="27"/>
    </location>
</feature>
<feature type="region of interest" description="Disordered" evidence="2">
    <location>
        <begin position="559"/>
        <end position="612"/>
    </location>
</feature>
<dbReference type="SUPFAM" id="SSF69318">
    <property type="entry name" value="Integrin alpha N-terminal domain"/>
    <property type="match status" value="1"/>
</dbReference>
<dbReference type="RefSeq" id="WP_192767365.1">
    <property type="nucleotide sequence ID" value="NZ_JADBEB010000001.1"/>
</dbReference>
<protein>
    <recommendedName>
        <fullName evidence="4">ASPIC/UnbV domain-containing protein</fullName>
    </recommendedName>
</protein>
<dbReference type="Pfam" id="PF07593">
    <property type="entry name" value="UnbV_ASPIC"/>
    <property type="match status" value="1"/>
</dbReference>
<evidence type="ECO:0000313" key="5">
    <source>
        <dbReference type="EMBL" id="MBE1487537.1"/>
    </source>
</evidence>
<dbReference type="InterPro" id="IPR027039">
    <property type="entry name" value="Crtac1"/>
</dbReference>
<proteinExistence type="predicted"/>
<evidence type="ECO:0000256" key="1">
    <source>
        <dbReference type="ARBA" id="ARBA00022729"/>
    </source>
</evidence>